<dbReference type="AlphaFoldDB" id="A0A2P6FH29"/>
<dbReference type="Pfam" id="PF24494">
    <property type="entry name" value="DUF7587"/>
    <property type="match status" value="1"/>
</dbReference>
<feature type="domain" description="DUF7587" evidence="1">
    <location>
        <begin position="21"/>
        <end position="177"/>
    </location>
</feature>
<keyword evidence="3" id="KW-1185">Reference proteome</keyword>
<name>A0A2P6FH29_9PEZI</name>
<organism evidence="2 3">
    <name type="scientific">Pseudogymnoascus verrucosus</name>
    <dbReference type="NCBI Taxonomy" id="342668"/>
    <lineage>
        <taxon>Eukaryota</taxon>
        <taxon>Fungi</taxon>
        <taxon>Dikarya</taxon>
        <taxon>Ascomycota</taxon>
        <taxon>Pezizomycotina</taxon>
        <taxon>Leotiomycetes</taxon>
        <taxon>Thelebolales</taxon>
        <taxon>Thelebolaceae</taxon>
        <taxon>Pseudogymnoascus</taxon>
    </lineage>
</organism>
<protein>
    <recommendedName>
        <fullName evidence="1">DUF7587 domain-containing protein</fullName>
    </recommendedName>
</protein>
<dbReference type="RefSeq" id="XP_018125763.2">
    <property type="nucleotide sequence ID" value="XM_018279684.2"/>
</dbReference>
<gene>
    <name evidence="2" type="ORF">VE01_10842</name>
</gene>
<dbReference type="GeneID" id="28843667"/>
<reference evidence="2 3" key="1">
    <citation type="submission" date="2016-03" db="EMBL/GenBank/DDBJ databases">
        <title>Comparative genomics of Pseudogymnoascus destructans, the fungus causing white-nose syndrome of bats.</title>
        <authorList>
            <person name="Palmer J.M."/>
            <person name="Drees K.P."/>
            <person name="Foster J.T."/>
            <person name="Lindner D.L."/>
        </authorList>
    </citation>
    <scope>NUCLEOTIDE SEQUENCE [LARGE SCALE GENOMIC DNA]</scope>
    <source>
        <strain evidence="2 3">UAMH 10579</strain>
    </source>
</reference>
<dbReference type="InterPro" id="IPR056009">
    <property type="entry name" value="DUF7587"/>
</dbReference>
<reference evidence="3" key="2">
    <citation type="journal article" date="2018" name="Nat. Commun.">
        <title>Extreme sensitivity to ultraviolet light in the fungal pathogen causing white-nose syndrome of bats.</title>
        <authorList>
            <person name="Palmer J.M."/>
            <person name="Drees K.P."/>
            <person name="Foster J.T."/>
            <person name="Lindner D.L."/>
        </authorList>
    </citation>
    <scope>NUCLEOTIDE SEQUENCE [LARGE SCALE GENOMIC DNA]</scope>
    <source>
        <strain evidence="3">UAMH 10579</strain>
    </source>
</reference>
<proteinExistence type="predicted"/>
<evidence type="ECO:0000313" key="2">
    <source>
        <dbReference type="EMBL" id="PQM43946.1"/>
    </source>
</evidence>
<dbReference type="EMBL" id="KV460275">
    <property type="protein sequence ID" value="PQM43946.1"/>
    <property type="molecule type" value="Genomic_DNA"/>
</dbReference>
<evidence type="ECO:0000259" key="1">
    <source>
        <dbReference type="Pfam" id="PF24494"/>
    </source>
</evidence>
<accession>A0A2P6FH29</accession>
<sequence length="281" mass="32281">MKNVLEWTELLNTKADTTSSEPEYLFRAYKYTGTETGRPTFTPEIDVPFSLGHRSTIPVDEFIRDLAGHLSKTRMETETYFVSMSPMLEWTLHKAGQIRGKNKNTKVGLAIFDVTKLCNNSDTTIFRVWDVLEFLIQKSKEYMIPQDVSRWAKNCNEYVSVGKIPDNGLVRWVKWEELYPSPVTVISSTFVWSYTIKVFRDKVVQQTLEIDDICGRIINLGKVLAGPHDNLILPLVLLILKPTIRFWGFSTEMSDDVIEARIHDLLDDTAAEKIVKLNIKD</sequence>
<dbReference type="Proteomes" id="UP000091956">
    <property type="component" value="Unassembled WGS sequence"/>
</dbReference>
<evidence type="ECO:0000313" key="3">
    <source>
        <dbReference type="Proteomes" id="UP000091956"/>
    </source>
</evidence>